<dbReference type="GO" id="GO:0016740">
    <property type="term" value="F:transferase activity"/>
    <property type="evidence" value="ECO:0007669"/>
    <property type="project" value="UniProtKB-KW"/>
</dbReference>
<organism evidence="1 2">
    <name type="scientific">Lacticaseibacillus zeae</name>
    <name type="common">Lactobacillus zeae</name>
    <dbReference type="NCBI Taxonomy" id="57037"/>
    <lineage>
        <taxon>Bacteria</taxon>
        <taxon>Bacillati</taxon>
        <taxon>Bacillota</taxon>
        <taxon>Bacilli</taxon>
        <taxon>Lactobacillales</taxon>
        <taxon>Lactobacillaceae</taxon>
        <taxon>Lacticaseibacillus</taxon>
    </lineage>
</organism>
<proteinExistence type="predicted"/>
<evidence type="ECO:0000313" key="2">
    <source>
        <dbReference type="Proteomes" id="UP000309885"/>
    </source>
</evidence>
<dbReference type="AlphaFoldDB" id="A0A5R8LPN0"/>
<dbReference type="Proteomes" id="UP000309885">
    <property type="component" value="Unassembled WGS sequence"/>
</dbReference>
<evidence type="ECO:0000313" key="1">
    <source>
        <dbReference type="EMBL" id="TLF39118.1"/>
    </source>
</evidence>
<sequence>MKLYEELSPHKIANRINKAADALGVQRENMQLLFRLQELLRQIGESRYKDDFIFKGGFELTTVLGAPLRTTTDLDATLNNHDLTPDNLKEVLTEIFDHAQSPIHFTVTRVKPEMNANHYPGFRVGVIGTMGKTSSKLNIDISTGDTIYPEPIQFSHTNFIDPDDKIMVKAFPLEQVMADKLLTIYQKGSRNTGAKDFYDIWVLSVMGSVNLDQLKLTSAFKETAKTKQITDLTLDNGEAIIEALRMEPNMTRSWQSYQTSMEFAHEIELNQVLNKARDQLRTIFKTFKNTVSE</sequence>
<comment type="caution">
    <text evidence="1">The sequence shown here is derived from an EMBL/GenBank/DDBJ whole genome shotgun (WGS) entry which is preliminary data.</text>
</comment>
<keyword evidence="1" id="KW-0808">Transferase</keyword>
<dbReference type="RefSeq" id="WP_138131078.1">
    <property type="nucleotide sequence ID" value="NZ_VBWO01000007.1"/>
</dbReference>
<dbReference type="InterPro" id="IPR014942">
    <property type="entry name" value="AbiEii"/>
</dbReference>
<dbReference type="EMBL" id="VBWO01000007">
    <property type="protein sequence ID" value="TLF39118.1"/>
    <property type="molecule type" value="Genomic_DNA"/>
</dbReference>
<protein>
    <submittedName>
        <fullName evidence="1">Nucleotidyl transferase AbiEii/AbiGii toxin family protein</fullName>
    </submittedName>
</protein>
<reference evidence="1 2" key="1">
    <citation type="submission" date="2019-05" db="EMBL/GenBank/DDBJ databases">
        <title>Genome-based reclassification of Lactobacillus casei as Lactobacillus casei subsp. casei. subsp.nov., description of Lactobacillus casei subsp. zeae subsp. nov., and emended description of Lactobacillus casei.</title>
        <authorList>
            <person name="Huang C.-H."/>
        </authorList>
    </citation>
    <scope>NUCLEOTIDE SEQUENCE [LARGE SCALE GENOMIC DNA]</scope>
    <source>
        <strain evidence="1 2">CRBIP24.44</strain>
    </source>
</reference>
<dbReference type="Pfam" id="PF08843">
    <property type="entry name" value="AbiEii"/>
    <property type="match status" value="1"/>
</dbReference>
<name>A0A5R8LPN0_LACZE</name>
<dbReference type="Gene3D" id="3.10.450.620">
    <property type="entry name" value="JHP933, nucleotidyltransferase-like core domain"/>
    <property type="match status" value="1"/>
</dbReference>
<accession>A0A5R8LPN0</accession>
<gene>
    <name evidence="1" type="ORF">FEI15_08785</name>
</gene>